<sequence>MLEYLMLYNLGLKGYLLISKLRIVAVLNLVAITSLIAAGKGAVGAWDVAFLLLTGSMASMGSSALNHYYDKDIDVLMNRTSKRPIPSGVMKARNALIYGLGMSIASVIIALLTLNAMTAFFIALGIFFYVLIYTVWLKRRHTSNIVIGGFAGSCASYAGWAAATGGIDPLGFLVGLIVFLWTPTHFWCLSIVGREEYANARVPMLPVLVGDKRAAMYILVNTIVLVPYSIVIAFLGLGVVYLIASILAGIMLLHYNIRLVRNTSKDVAWHTYKLSSPYLAIIFIALMLDSIYNYPLPLITLS</sequence>
<evidence type="ECO:0000256" key="1">
    <source>
        <dbReference type="ARBA" id="ARBA00004019"/>
    </source>
</evidence>
<dbReference type="GO" id="GO:0048034">
    <property type="term" value="P:heme O biosynthetic process"/>
    <property type="evidence" value="ECO:0007669"/>
    <property type="project" value="UniProtKB-UniRule"/>
</dbReference>
<feature type="transmembrane region" description="Helical" evidence="11">
    <location>
        <begin position="120"/>
        <end position="137"/>
    </location>
</feature>
<feature type="transmembrane region" description="Helical" evidence="11">
    <location>
        <begin position="21"/>
        <end position="42"/>
    </location>
</feature>
<feature type="transmembrane region" description="Helical" evidence="11">
    <location>
        <begin position="214"/>
        <end position="233"/>
    </location>
</feature>
<evidence type="ECO:0000313" key="13">
    <source>
        <dbReference type="Proteomes" id="UP000236248"/>
    </source>
</evidence>
<evidence type="ECO:0000256" key="9">
    <source>
        <dbReference type="ARBA" id="ARBA00023136"/>
    </source>
</evidence>
<evidence type="ECO:0000256" key="11">
    <source>
        <dbReference type="HAMAP-Rule" id="MF_00154"/>
    </source>
</evidence>
<dbReference type="PANTHER" id="PTHR43448:SF2">
    <property type="entry name" value="PROTOHEME IX FARNESYLTRANSFERASE, MITOCHONDRIAL"/>
    <property type="match status" value="1"/>
</dbReference>
<dbReference type="HAMAP" id="MF_00154">
    <property type="entry name" value="CyoE_CtaB"/>
    <property type="match status" value="1"/>
</dbReference>
<proteinExistence type="inferred from homology"/>
<name>A0A2K5APY4_9ARCH</name>
<feature type="transmembrane region" description="Helical" evidence="11">
    <location>
        <begin position="95"/>
        <end position="114"/>
    </location>
</feature>
<evidence type="ECO:0000256" key="3">
    <source>
        <dbReference type="ARBA" id="ARBA00004919"/>
    </source>
</evidence>
<keyword evidence="7 11" id="KW-1133">Transmembrane helix</keyword>
<evidence type="ECO:0000256" key="10">
    <source>
        <dbReference type="ARBA" id="ARBA00047690"/>
    </source>
</evidence>
<keyword evidence="8 11" id="KW-0350">Heme biosynthesis</keyword>
<feature type="transmembrane region" description="Helical" evidence="11">
    <location>
        <begin position="278"/>
        <end position="296"/>
    </location>
</feature>
<evidence type="ECO:0000256" key="6">
    <source>
        <dbReference type="ARBA" id="ARBA00022692"/>
    </source>
</evidence>
<feature type="transmembrane region" description="Helical" evidence="11">
    <location>
        <begin position="48"/>
        <end position="69"/>
    </location>
</feature>
<reference evidence="13" key="1">
    <citation type="submission" date="2018-01" db="EMBL/GenBank/DDBJ databases">
        <authorList>
            <person name="Kerou L M."/>
        </authorList>
    </citation>
    <scope>NUCLEOTIDE SEQUENCE [LARGE SCALE GENOMIC DNA]</scope>
    <source>
        <strain evidence="13">SCU2</strain>
    </source>
</reference>
<protein>
    <recommendedName>
        <fullName evidence="11">Protoheme IX farnesyltransferase</fullName>
        <ecNumber evidence="11">2.5.1.141</ecNumber>
    </recommendedName>
    <alternativeName>
        <fullName evidence="11">Heme B farnesyltransferase</fullName>
    </alternativeName>
    <alternativeName>
        <fullName evidence="11">Heme O synthase</fullName>
    </alternativeName>
</protein>
<dbReference type="Proteomes" id="UP000236248">
    <property type="component" value="Chromosome NCAV"/>
</dbReference>
<gene>
    <name evidence="11 12" type="primary">ctaB</name>
    <name evidence="12" type="ORF">NCAV_0501</name>
</gene>
<dbReference type="PROSITE" id="PS00943">
    <property type="entry name" value="UBIA"/>
    <property type="match status" value="1"/>
</dbReference>
<dbReference type="InterPro" id="IPR030470">
    <property type="entry name" value="UbiA_prenylTrfase_CS"/>
</dbReference>
<comment type="similarity">
    <text evidence="4">In the C-terminal section; belongs to the UbiA prenyltransferase family. Protoheme IX farnesyltransferase subfamily.</text>
</comment>
<feature type="transmembrane region" description="Helical" evidence="11">
    <location>
        <begin position="239"/>
        <end position="257"/>
    </location>
</feature>
<organism evidence="12 13">
    <name type="scientific">Candidatus Nitrosocaldus cavascurensis</name>
    <dbReference type="NCBI Taxonomy" id="2058097"/>
    <lineage>
        <taxon>Archaea</taxon>
        <taxon>Nitrososphaerota</taxon>
        <taxon>Nitrososphaeria</taxon>
        <taxon>Candidatus Nitrosocaldales</taxon>
        <taxon>Candidatus Nitrosocaldaceae</taxon>
        <taxon>Candidatus Nitrosocaldus</taxon>
    </lineage>
</organism>
<dbReference type="UniPathway" id="UPA00834">
    <property type="reaction ID" value="UER00712"/>
</dbReference>
<comment type="catalytic activity">
    <reaction evidence="10 11">
        <text>heme b + (2E,6E)-farnesyl diphosphate + H2O = Fe(II)-heme o + diphosphate</text>
        <dbReference type="Rhea" id="RHEA:28070"/>
        <dbReference type="ChEBI" id="CHEBI:15377"/>
        <dbReference type="ChEBI" id="CHEBI:33019"/>
        <dbReference type="ChEBI" id="CHEBI:60344"/>
        <dbReference type="ChEBI" id="CHEBI:60530"/>
        <dbReference type="ChEBI" id="CHEBI:175763"/>
        <dbReference type="EC" id="2.5.1.141"/>
    </reaction>
</comment>
<keyword evidence="11" id="KW-1003">Cell membrane</keyword>
<dbReference type="NCBIfam" id="NF003349">
    <property type="entry name" value="PRK04375.1-2"/>
    <property type="match status" value="1"/>
</dbReference>
<comment type="miscellaneous">
    <text evidence="11">Carbon 2 of the heme B porphyrin ring is defined according to the Fischer nomenclature.</text>
</comment>
<keyword evidence="6 11" id="KW-0812">Transmembrane</keyword>
<dbReference type="PANTHER" id="PTHR43448">
    <property type="entry name" value="PROTOHEME IX FARNESYLTRANSFERASE, MITOCHONDRIAL"/>
    <property type="match status" value="1"/>
</dbReference>
<dbReference type="KEGG" id="ncv:NCAV_0501"/>
<comment type="similarity">
    <text evidence="11">Belongs to the UbiA prenyltransferase family. Protoheme IX farnesyltransferase subfamily.</text>
</comment>
<comment type="function">
    <text evidence="1 11">Converts heme B (protoheme IX) to heme O by substitution of the vinyl group on carbon 2 of heme B porphyrin ring with a hydroxyethyl farnesyl side group.</text>
</comment>
<evidence type="ECO:0000256" key="8">
    <source>
        <dbReference type="ARBA" id="ARBA00023133"/>
    </source>
</evidence>
<dbReference type="InterPro" id="IPR044878">
    <property type="entry name" value="UbiA_sf"/>
</dbReference>
<dbReference type="InterPro" id="IPR006369">
    <property type="entry name" value="Protohaem_IX_farnesylTrfase"/>
</dbReference>
<dbReference type="GO" id="GO:0008495">
    <property type="term" value="F:protoheme IX farnesyltransferase activity"/>
    <property type="evidence" value="ECO:0007669"/>
    <property type="project" value="UniProtKB-UniRule"/>
</dbReference>
<dbReference type="EMBL" id="LT981265">
    <property type="protein sequence ID" value="SPC33694.1"/>
    <property type="molecule type" value="Genomic_DNA"/>
</dbReference>
<comment type="subcellular location">
    <subcellularLocation>
        <location evidence="2 11">Cell membrane</location>
        <topology evidence="2 11">Multi-pass membrane protein</topology>
    </subcellularLocation>
</comment>
<evidence type="ECO:0000256" key="4">
    <source>
        <dbReference type="ARBA" id="ARBA00010223"/>
    </source>
</evidence>
<comment type="pathway">
    <text evidence="3 11">Porphyrin-containing compound metabolism; heme O biosynthesis; heme O from protoheme: step 1/1.</text>
</comment>
<dbReference type="Gene3D" id="1.10.357.140">
    <property type="entry name" value="UbiA prenyltransferase"/>
    <property type="match status" value="1"/>
</dbReference>
<evidence type="ECO:0000256" key="7">
    <source>
        <dbReference type="ARBA" id="ARBA00022989"/>
    </source>
</evidence>
<evidence type="ECO:0000256" key="5">
    <source>
        <dbReference type="ARBA" id="ARBA00022679"/>
    </source>
</evidence>
<accession>A0A2K5APY4</accession>
<evidence type="ECO:0000256" key="2">
    <source>
        <dbReference type="ARBA" id="ARBA00004651"/>
    </source>
</evidence>
<dbReference type="InterPro" id="IPR000537">
    <property type="entry name" value="UbiA_prenyltransferase"/>
</dbReference>
<dbReference type="CDD" id="cd13957">
    <property type="entry name" value="PT_UbiA_Cox10"/>
    <property type="match status" value="1"/>
</dbReference>
<dbReference type="Pfam" id="PF01040">
    <property type="entry name" value="UbiA"/>
    <property type="match status" value="1"/>
</dbReference>
<keyword evidence="9 11" id="KW-0472">Membrane</keyword>
<keyword evidence="13" id="KW-1185">Reference proteome</keyword>
<feature type="transmembrane region" description="Helical" evidence="11">
    <location>
        <begin position="144"/>
        <end position="163"/>
    </location>
</feature>
<dbReference type="GO" id="GO:0005886">
    <property type="term" value="C:plasma membrane"/>
    <property type="evidence" value="ECO:0007669"/>
    <property type="project" value="UniProtKB-SubCell"/>
</dbReference>
<evidence type="ECO:0000313" key="12">
    <source>
        <dbReference type="EMBL" id="SPC33694.1"/>
    </source>
</evidence>
<keyword evidence="5 11" id="KW-0808">Transferase</keyword>
<dbReference type="AlphaFoldDB" id="A0A2K5APY4"/>
<dbReference type="EC" id="2.5.1.141" evidence="11"/>
<feature type="transmembrane region" description="Helical" evidence="11">
    <location>
        <begin position="169"/>
        <end position="193"/>
    </location>
</feature>
<dbReference type="NCBIfam" id="TIGR01473">
    <property type="entry name" value="cyoE_ctaB"/>
    <property type="match status" value="1"/>
</dbReference>